<dbReference type="RefSeq" id="WP_310347410.1">
    <property type="nucleotide sequence ID" value="NZ_JAVDXQ010000005.1"/>
</dbReference>
<dbReference type="Proteomes" id="UP001180536">
    <property type="component" value="Unassembled WGS sequence"/>
</dbReference>
<sequence>MKHALLLIAAFSLSGCAFIYDQVQDIAQAKCANNGDAQAQRACEKRNAPAYDDYEARRKRLQEGNRPG</sequence>
<keyword evidence="3" id="KW-1185">Reference proteome</keyword>
<evidence type="ECO:0000313" key="2">
    <source>
        <dbReference type="EMBL" id="MDR7298399.1"/>
    </source>
</evidence>
<feature type="signal peptide" evidence="1">
    <location>
        <begin position="1"/>
        <end position="19"/>
    </location>
</feature>
<dbReference type="PROSITE" id="PS51257">
    <property type="entry name" value="PROKAR_LIPOPROTEIN"/>
    <property type="match status" value="1"/>
</dbReference>
<evidence type="ECO:0008006" key="4">
    <source>
        <dbReference type="Google" id="ProtNLM"/>
    </source>
</evidence>
<keyword evidence="1" id="KW-0732">Signal</keyword>
<reference evidence="2 3" key="1">
    <citation type="submission" date="2023-07" db="EMBL/GenBank/DDBJ databases">
        <title>Sorghum-associated microbial communities from plants grown in Nebraska, USA.</title>
        <authorList>
            <person name="Schachtman D."/>
        </authorList>
    </citation>
    <scope>NUCLEOTIDE SEQUENCE [LARGE SCALE GENOMIC DNA]</scope>
    <source>
        <strain evidence="2 3">BE310</strain>
    </source>
</reference>
<gene>
    <name evidence="2" type="ORF">J2X16_003762</name>
</gene>
<organism evidence="2 3">
    <name type="scientific">Pelomonas aquatica</name>
    <dbReference type="NCBI Taxonomy" id="431058"/>
    <lineage>
        <taxon>Bacteria</taxon>
        <taxon>Pseudomonadati</taxon>
        <taxon>Pseudomonadota</taxon>
        <taxon>Betaproteobacteria</taxon>
        <taxon>Burkholderiales</taxon>
        <taxon>Sphaerotilaceae</taxon>
        <taxon>Roseateles</taxon>
    </lineage>
</organism>
<evidence type="ECO:0000256" key="1">
    <source>
        <dbReference type="SAM" id="SignalP"/>
    </source>
</evidence>
<accession>A0ABU1ZCQ1</accession>
<feature type="chain" id="PRO_5047336549" description="Lipoprotein" evidence="1">
    <location>
        <begin position="20"/>
        <end position="68"/>
    </location>
</feature>
<dbReference type="EMBL" id="JAVDXQ010000005">
    <property type="protein sequence ID" value="MDR7298399.1"/>
    <property type="molecule type" value="Genomic_DNA"/>
</dbReference>
<comment type="caution">
    <text evidence="2">The sequence shown here is derived from an EMBL/GenBank/DDBJ whole genome shotgun (WGS) entry which is preliminary data.</text>
</comment>
<proteinExistence type="predicted"/>
<name>A0ABU1ZCQ1_9BURK</name>
<evidence type="ECO:0000313" key="3">
    <source>
        <dbReference type="Proteomes" id="UP001180536"/>
    </source>
</evidence>
<protein>
    <recommendedName>
        <fullName evidence="4">Lipoprotein</fullName>
    </recommendedName>
</protein>